<name>A0A109JBM6_9BRAD</name>
<gene>
    <name evidence="1" type="ORF">AS156_22930</name>
</gene>
<dbReference type="AlphaFoldDB" id="A0A109JBM6"/>
<comment type="caution">
    <text evidence="1">The sequence shown here is derived from an EMBL/GenBank/DDBJ whole genome shotgun (WGS) entry which is preliminary data.</text>
</comment>
<evidence type="ECO:0000313" key="1">
    <source>
        <dbReference type="EMBL" id="KWV45955.1"/>
    </source>
</evidence>
<dbReference type="OrthoDB" id="7270972at2"/>
<dbReference type="Gene3D" id="3.40.1440.10">
    <property type="entry name" value="GIY-YIG endonuclease"/>
    <property type="match status" value="1"/>
</dbReference>
<evidence type="ECO:0000313" key="2">
    <source>
        <dbReference type="Proteomes" id="UP000057737"/>
    </source>
</evidence>
<dbReference type="InterPro" id="IPR035901">
    <property type="entry name" value="GIY-YIG_endonuc_sf"/>
</dbReference>
<dbReference type="CDD" id="cd10451">
    <property type="entry name" value="GIY-YIG_LuxR_like"/>
    <property type="match status" value="1"/>
</dbReference>
<evidence type="ECO:0008006" key="3">
    <source>
        <dbReference type="Google" id="ProtNLM"/>
    </source>
</evidence>
<dbReference type="RefSeq" id="WP_066515216.1">
    <property type="nucleotide sequence ID" value="NZ_LNCU01000120.1"/>
</dbReference>
<dbReference type="SUPFAM" id="SSF82771">
    <property type="entry name" value="GIY-YIG endonuclease"/>
    <property type="match status" value="1"/>
</dbReference>
<organism evidence="1 2">
    <name type="scientific">Bradyrhizobium macuxiense</name>
    <dbReference type="NCBI Taxonomy" id="1755647"/>
    <lineage>
        <taxon>Bacteria</taxon>
        <taxon>Pseudomonadati</taxon>
        <taxon>Pseudomonadota</taxon>
        <taxon>Alphaproteobacteria</taxon>
        <taxon>Hyphomicrobiales</taxon>
        <taxon>Nitrobacteraceae</taxon>
        <taxon>Bradyrhizobium</taxon>
    </lineage>
</organism>
<dbReference type="EMBL" id="LNCU01000120">
    <property type="protein sequence ID" value="KWV45955.1"/>
    <property type="molecule type" value="Genomic_DNA"/>
</dbReference>
<proteinExistence type="predicted"/>
<reference evidence="1 2" key="1">
    <citation type="submission" date="2015-11" db="EMBL/GenBank/DDBJ databases">
        <title>Draft Genome Sequence of the Strain BR 10303 (Bradyrhizobium sp.) isolated from nodules of Centrolobium paraense.</title>
        <authorList>
            <person name="Zelli J.E."/>
            <person name="Simoes-Araujo J.L."/>
            <person name="Barauna A.C."/>
            <person name="Silva K."/>
        </authorList>
    </citation>
    <scope>NUCLEOTIDE SEQUENCE [LARGE SCALE GENOMIC DNA]</scope>
    <source>
        <strain evidence="1 2">BR 10303</strain>
    </source>
</reference>
<dbReference type="Proteomes" id="UP000057737">
    <property type="component" value="Unassembled WGS sequence"/>
</dbReference>
<keyword evidence="2" id="KW-1185">Reference proteome</keyword>
<accession>A0A109JBM6</accession>
<sequence>MKSETRKLAIAEYKKRESVAGVFAIRCRATGEVWVAQALDLEKIQNRIWFTLRMGDHRNSELQRAWSAHGGASFSLETLERIEDEELAYVRDTLLKGRVQHWRARLNAGAI</sequence>
<protein>
    <recommendedName>
        <fullName evidence="3">GIY-YIG nuclease family protein</fullName>
    </recommendedName>
</protein>